<dbReference type="Proteomes" id="UP000321124">
    <property type="component" value="Chromosome"/>
</dbReference>
<protein>
    <submittedName>
        <fullName evidence="1">Uncharacterized protein</fullName>
    </submittedName>
</protein>
<dbReference type="RefSeq" id="WP_208661572.1">
    <property type="nucleotide sequence ID" value="NZ_CP031775.2"/>
</dbReference>
<name>A0A5B8QTB2_9GAMM</name>
<evidence type="ECO:0000313" key="1">
    <source>
        <dbReference type="EMBL" id="QDZ89764.1"/>
    </source>
</evidence>
<evidence type="ECO:0000313" key="2">
    <source>
        <dbReference type="Proteomes" id="UP000321124"/>
    </source>
</evidence>
<dbReference type="KEGG" id="sdeo:D0436_04345"/>
<reference evidence="1 2" key="1">
    <citation type="journal article" date="2019" name="Ecotoxicol. Environ. Saf.">
        <title>Microbial characterization of heavy metal resistant bacterial strains isolated from an electroplating wastewater treatment plant.</title>
        <authorList>
            <person name="Cai X."/>
            <person name="Zheng X."/>
            <person name="Zhang D."/>
            <person name="Iqbal W."/>
            <person name="Liu C."/>
            <person name="Yang B."/>
            <person name="Zhao X."/>
            <person name="Lu X."/>
            <person name="Mao Y."/>
        </authorList>
    </citation>
    <scope>NUCLEOTIDE SEQUENCE [LARGE SCALE GENOMIC DNA]</scope>
    <source>
        <strain evidence="1 2">Ni1-3</strain>
    </source>
</reference>
<organism evidence="1 2">
    <name type="scientific">Shewanella decolorationis</name>
    <dbReference type="NCBI Taxonomy" id="256839"/>
    <lineage>
        <taxon>Bacteria</taxon>
        <taxon>Pseudomonadati</taxon>
        <taxon>Pseudomonadota</taxon>
        <taxon>Gammaproteobacteria</taxon>
        <taxon>Alteromonadales</taxon>
        <taxon>Shewanellaceae</taxon>
        <taxon>Shewanella</taxon>
    </lineage>
</organism>
<proteinExistence type="predicted"/>
<sequence length="97" mass="11436">MTEDSKIIYKITYPNGKIYIGKDLTNSINYWGSASSDLIAIDFTPEERMDMTIRREIIFISNDAAEINRMESVFIREYKSNNPEIGYNQWPKFNRQN</sequence>
<accession>A0A5B8QTB2</accession>
<gene>
    <name evidence="1" type="ORF">D0436_04345</name>
</gene>
<dbReference type="AlphaFoldDB" id="A0A5B8QTB2"/>
<dbReference type="EMBL" id="CP031775">
    <property type="protein sequence ID" value="QDZ89764.1"/>
    <property type="molecule type" value="Genomic_DNA"/>
</dbReference>